<dbReference type="Pfam" id="PF04879">
    <property type="entry name" value="Molybdop_Fe4S4"/>
    <property type="match status" value="1"/>
</dbReference>
<proteinExistence type="inferred from homology"/>
<dbReference type="SMART" id="SM00926">
    <property type="entry name" value="Molybdop_Fe4S4"/>
    <property type="match status" value="1"/>
</dbReference>
<dbReference type="GO" id="GO:0030313">
    <property type="term" value="C:cell envelope"/>
    <property type="evidence" value="ECO:0007669"/>
    <property type="project" value="UniProtKB-SubCell"/>
</dbReference>
<comment type="cofactor">
    <cofactor evidence="1">
        <name>Mo-bis(molybdopterin guanine dinucleotide)</name>
        <dbReference type="ChEBI" id="CHEBI:60539"/>
    </cofactor>
</comment>
<dbReference type="GO" id="GO:0009061">
    <property type="term" value="P:anaerobic respiration"/>
    <property type="evidence" value="ECO:0007669"/>
    <property type="project" value="TreeGrafter"/>
</dbReference>
<keyword evidence="7" id="KW-0479">Metal-binding</keyword>
<dbReference type="GO" id="GO:0009055">
    <property type="term" value="F:electron transfer activity"/>
    <property type="evidence" value="ECO:0007669"/>
    <property type="project" value="TreeGrafter"/>
</dbReference>
<evidence type="ECO:0000256" key="8">
    <source>
        <dbReference type="ARBA" id="ARBA00023002"/>
    </source>
</evidence>
<comment type="subcellular location">
    <subcellularLocation>
        <location evidence="3">Cell envelope</location>
    </subcellularLocation>
</comment>
<evidence type="ECO:0000259" key="11">
    <source>
        <dbReference type="SMART" id="SM00926"/>
    </source>
</evidence>
<dbReference type="Gene3D" id="3.30.200.210">
    <property type="match status" value="1"/>
</dbReference>
<evidence type="ECO:0000256" key="3">
    <source>
        <dbReference type="ARBA" id="ARBA00004196"/>
    </source>
</evidence>
<comment type="cofactor">
    <cofactor evidence="2">
        <name>[4Fe-4S] cluster</name>
        <dbReference type="ChEBI" id="CHEBI:49883"/>
    </cofactor>
</comment>
<dbReference type="GO" id="GO:0051539">
    <property type="term" value="F:4 iron, 4 sulfur cluster binding"/>
    <property type="evidence" value="ECO:0007669"/>
    <property type="project" value="UniProtKB-KW"/>
</dbReference>
<sequence>MKHHDTPADSIATTCPYCGVGCGVLAAPGHVEGDHQHPANGGRLCVKGSALHETLEDTSRLLVPKIAGYEVTWEEAIDRVAGAISDSVREHGAESV</sequence>
<name>A0A3B8WL24_MARNT</name>
<evidence type="ECO:0000313" key="13">
    <source>
        <dbReference type="Proteomes" id="UP000261325"/>
    </source>
</evidence>
<dbReference type="PROSITE" id="PS00551">
    <property type="entry name" value="MOLYBDOPTERIN_PROK_1"/>
    <property type="match status" value="1"/>
</dbReference>
<evidence type="ECO:0000256" key="1">
    <source>
        <dbReference type="ARBA" id="ARBA00001942"/>
    </source>
</evidence>
<gene>
    <name evidence="12" type="ORF">DCF82_11125</name>
</gene>
<evidence type="ECO:0000256" key="10">
    <source>
        <dbReference type="ARBA" id="ARBA00023014"/>
    </source>
</evidence>
<evidence type="ECO:0000256" key="9">
    <source>
        <dbReference type="ARBA" id="ARBA00023004"/>
    </source>
</evidence>
<dbReference type="GO" id="GO:0030151">
    <property type="term" value="F:molybdenum ion binding"/>
    <property type="evidence" value="ECO:0007669"/>
    <property type="project" value="TreeGrafter"/>
</dbReference>
<protein>
    <submittedName>
        <fullName evidence="12">Nitrate reductase</fullName>
    </submittedName>
</protein>
<keyword evidence="5" id="KW-0004">4Fe-4S</keyword>
<comment type="similarity">
    <text evidence="4">Belongs to the prokaryotic molybdopterin-containing oxidoreductase family.</text>
</comment>
<feature type="non-terminal residue" evidence="12">
    <location>
        <position position="96"/>
    </location>
</feature>
<keyword evidence="10" id="KW-0411">Iron-sulfur</keyword>
<evidence type="ECO:0000256" key="2">
    <source>
        <dbReference type="ARBA" id="ARBA00001966"/>
    </source>
</evidence>
<evidence type="ECO:0000256" key="7">
    <source>
        <dbReference type="ARBA" id="ARBA00022723"/>
    </source>
</evidence>
<evidence type="ECO:0000313" key="12">
    <source>
        <dbReference type="EMBL" id="HAC28348.1"/>
    </source>
</evidence>
<evidence type="ECO:0000256" key="5">
    <source>
        <dbReference type="ARBA" id="ARBA00022485"/>
    </source>
</evidence>
<evidence type="ECO:0000256" key="6">
    <source>
        <dbReference type="ARBA" id="ARBA00022505"/>
    </source>
</evidence>
<keyword evidence="6" id="KW-0500">Molybdenum</keyword>
<dbReference type="InterPro" id="IPR027467">
    <property type="entry name" value="MopterinOxRdtase_cofactor_BS"/>
</dbReference>
<keyword evidence="9" id="KW-0408">Iron</keyword>
<dbReference type="GO" id="GO:0016491">
    <property type="term" value="F:oxidoreductase activity"/>
    <property type="evidence" value="ECO:0007669"/>
    <property type="project" value="UniProtKB-KW"/>
</dbReference>
<dbReference type="AlphaFoldDB" id="A0A3B8WL24"/>
<keyword evidence="8" id="KW-0560">Oxidoreductase</keyword>
<accession>A0A3B8WL24</accession>
<dbReference type="InterPro" id="IPR006963">
    <property type="entry name" value="Mopterin_OxRdtase_4Fe-4S_dom"/>
</dbReference>
<evidence type="ECO:0000256" key="4">
    <source>
        <dbReference type="ARBA" id="ARBA00010312"/>
    </source>
</evidence>
<feature type="domain" description="4Fe-4S Mo/W bis-MGD-type" evidence="11">
    <location>
        <begin position="8"/>
        <end position="57"/>
    </location>
</feature>
<dbReference type="PANTHER" id="PTHR43598">
    <property type="entry name" value="TUNGSTEN-CONTAINING FORMYLMETHANOFURAN DEHYDROGENASE 2 SUBUNIT B"/>
    <property type="match status" value="1"/>
</dbReference>
<reference evidence="12 13" key="1">
    <citation type="journal article" date="2018" name="Nat. Biotechnol.">
        <title>A standardized bacterial taxonomy based on genome phylogeny substantially revises the tree of life.</title>
        <authorList>
            <person name="Parks D.H."/>
            <person name="Chuvochina M."/>
            <person name="Waite D.W."/>
            <person name="Rinke C."/>
            <person name="Skarshewski A."/>
            <person name="Chaumeil P.A."/>
            <person name="Hugenholtz P."/>
        </authorList>
    </citation>
    <scope>NUCLEOTIDE SEQUENCE [LARGE SCALE GENOMIC DNA]</scope>
    <source>
        <strain evidence="12">UBA9049</strain>
    </source>
</reference>
<comment type="caution">
    <text evidence="12">The sequence shown here is derived from an EMBL/GenBank/DDBJ whole genome shotgun (WGS) entry which is preliminary data.</text>
</comment>
<dbReference type="EMBL" id="DLYI01000143">
    <property type="protein sequence ID" value="HAC28348.1"/>
    <property type="molecule type" value="Genomic_DNA"/>
</dbReference>
<dbReference type="Proteomes" id="UP000261325">
    <property type="component" value="Unassembled WGS sequence"/>
</dbReference>
<dbReference type="PANTHER" id="PTHR43598:SF1">
    <property type="entry name" value="FORMATE DEHYDROGENASE-O MAJOR SUBUNIT"/>
    <property type="match status" value="1"/>
</dbReference>
<dbReference type="SUPFAM" id="SSF53706">
    <property type="entry name" value="Formate dehydrogenase/DMSO reductase, domains 1-3"/>
    <property type="match status" value="1"/>
</dbReference>
<organism evidence="12 13">
    <name type="scientific">Marinobacter nauticus</name>
    <name type="common">Marinobacter hydrocarbonoclasticus</name>
    <name type="synonym">Marinobacter aquaeolei</name>
    <dbReference type="NCBI Taxonomy" id="2743"/>
    <lineage>
        <taxon>Bacteria</taxon>
        <taxon>Pseudomonadati</taxon>
        <taxon>Pseudomonadota</taxon>
        <taxon>Gammaproteobacteria</taxon>
        <taxon>Pseudomonadales</taxon>
        <taxon>Marinobacteraceae</taxon>
        <taxon>Marinobacter</taxon>
    </lineage>
</organism>